<evidence type="ECO:0000259" key="2">
    <source>
        <dbReference type="Pfam" id="PF07859"/>
    </source>
</evidence>
<keyword evidence="1" id="KW-0378">Hydrolase</keyword>
<name>A0A0R1PWE7_9LACO</name>
<evidence type="ECO:0000313" key="3">
    <source>
        <dbReference type="EMBL" id="KRL36702.1"/>
    </source>
</evidence>
<evidence type="ECO:0000313" key="4">
    <source>
        <dbReference type="Proteomes" id="UP000051790"/>
    </source>
</evidence>
<dbReference type="Gene3D" id="3.40.50.1820">
    <property type="entry name" value="alpha/beta hydrolase"/>
    <property type="match status" value="1"/>
</dbReference>
<organism evidence="3 4">
    <name type="scientific">Lacticaseibacillus manihotivorans DSM 13343 = JCM 12514</name>
    <dbReference type="NCBI Taxonomy" id="1423769"/>
    <lineage>
        <taxon>Bacteria</taxon>
        <taxon>Bacillati</taxon>
        <taxon>Bacillota</taxon>
        <taxon>Bacilli</taxon>
        <taxon>Lactobacillales</taxon>
        <taxon>Lactobacillaceae</taxon>
        <taxon>Lacticaseibacillus</taxon>
    </lineage>
</organism>
<sequence length="256" mass="27911">MQILNLSLQPKNAPATTLTAYLPDLVEPKPRQAIVICPGGGYAFVSPREGEPIALTFAAQGMATFVLDYAIAPVHYPIALRQLAEAMKMVRSHADEWQLTQIFVCGFSAGGHLAASLGTQYDQPVLADYDSAIIRPDGMLLAYPVITGGKFAHRDSFTNLLGSGDAEDQSLENQVTAQTPPTFIWTTADDQTVPAMNSLLFVEALQQAGVEVEFHLFPHGRHGMSLGTDWVNEDQGVPHATSWPQLFLDWVKVTFN</sequence>
<dbReference type="PATRIC" id="fig|1423769.4.peg.3162"/>
<dbReference type="InterPro" id="IPR050300">
    <property type="entry name" value="GDXG_lipolytic_enzyme"/>
</dbReference>
<proteinExistence type="predicted"/>
<comment type="caution">
    <text evidence="3">The sequence shown here is derived from an EMBL/GenBank/DDBJ whole genome shotgun (WGS) entry which is preliminary data.</text>
</comment>
<dbReference type="Pfam" id="PF07859">
    <property type="entry name" value="Abhydrolase_3"/>
    <property type="match status" value="1"/>
</dbReference>
<dbReference type="PANTHER" id="PTHR48081:SF6">
    <property type="entry name" value="PEPTIDASE S9 PROLYL OLIGOPEPTIDASE CATALYTIC DOMAIN-CONTAINING PROTEIN"/>
    <property type="match status" value="1"/>
</dbReference>
<feature type="domain" description="Alpha/beta hydrolase fold-3" evidence="2">
    <location>
        <begin position="39"/>
        <end position="224"/>
    </location>
</feature>
<dbReference type="RefSeq" id="WP_056965249.1">
    <property type="nucleotide sequence ID" value="NZ_AZEU01000330.1"/>
</dbReference>
<gene>
    <name evidence="3" type="ORF">FD01_GL002932</name>
</gene>
<protein>
    <submittedName>
        <fullName evidence="3">Acetyl esterase</fullName>
    </submittedName>
</protein>
<dbReference type="InterPro" id="IPR013094">
    <property type="entry name" value="AB_hydrolase_3"/>
</dbReference>
<dbReference type="OrthoDB" id="9794725at2"/>
<accession>A0A0R1PWE7</accession>
<dbReference type="EMBL" id="AZEU01000330">
    <property type="protein sequence ID" value="KRL36702.1"/>
    <property type="molecule type" value="Genomic_DNA"/>
</dbReference>
<dbReference type="GO" id="GO:0016787">
    <property type="term" value="F:hydrolase activity"/>
    <property type="evidence" value="ECO:0007669"/>
    <property type="project" value="UniProtKB-KW"/>
</dbReference>
<dbReference type="Proteomes" id="UP000051790">
    <property type="component" value="Unassembled WGS sequence"/>
</dbReference>
<dbReference type="PANTHER" id="PTHR48081">
    <property type="entry name" value="AB HYDROLASE SUPERFAMILY PROTEIN C4A8.06C"/>
    <property type="match status" value="1"/>
</dbReference>
<reference evidence="3 4" key="1">
    <citation type="journal article" date="2015" name="Genome Announc.">
        <title>Expanding the biotechnology potential of lactobacilli through comparative genomics of 213 strains and associated genera.</title>
        <authorList>
            <person name="Sun Z."/>
            <person name="Harris H.M."/>
            <person name="McCann A."/>
            <person name="Guo C."/>
            <person name="Argimon S."/>
            <person name="Zhang W."/>
            <person name="Yang X."/>
            <person name="Jeffery I.B."/>
            <person name="Cooney J.C."/>
            <person name="Kagawa T.F."/>
            <person name="Liu W."/>
            <person name="Song Y."/>
            <person name="Salvetti E."/>
            <person name="Wrobel A."/>
            <person name="Rasinkangas P."/>
            <person name="Parkhill J."/>
            <person name="Rea M.C."/>
            <person name="O'Sullivan O."/>
            <person name="Ritari J."/>
            <person name="Douillard F.P."/>
            <person name="Paul Ross R."/>
            <person name="Yang R."/>
            <person name="Briner A.E."/>
            <person name="Felis G.E."/>
            <person name="de Vos W.M."/>
            <person name="Barrangou R."/>
            <person name="Klaenhammer T.R."/>
            <person name="Caufield P.W."/>
            <person name="Cui Y."/>
            <person name="Zhang H."/>
            <person name="O'Toole P.W."/>
        </authorList>
    </citation>
    <scope>NUCLEOTIDE SEQUENCE [LARGE SCALE GENOMIC DNA]</scope>
    <source>
        <strain evidence="3 4">DSM 13343</strain>
    </source>
</reference>
<keyword evidence="4" id="KW-1185">Reference proteome</keyword>
<dbReference type="SUPFAM" id="SSF53474">
    <property type="entry name" value="alpha/beta-Hydrolases"/>
    <property type="match status" value="1"/>
</dbReference>
<dbReference type="AlphaFoldDB" id="A0A0R1PWE7"/>
<evidence type="ECO:0000256" key="1">
    <source>
        <dbReference type="ARBA" id="ARBA00022801"/>
    </source>
</evidence>
<dbReference type="InterPro" id="IPR029058">
    <property type="entry name" value="AB_hydrolase_fold"/>
</dbReference>